<reference evidence="2" key="1">
    <citation type="journal article" date="2015" name="PLoS Biol.">
        <title>The Discovery, Distribution, and Evolution of Viruses Associated with Drosophila melanogaster.</title>
        <authorList>
            <person name="Webster C.L."/>
            <person name="Waldron F.M."/>
            <person name="Robertson S."/>
            <person name="Crowson D."/>
            <person name="Ferrari G."/>
            <person name="Quintana J.F."/>
            <person name="Brouqui J.M."/>
            <person name="Bayne E.H."/>
            <person name="Longdon B."/>
            <person name="Buck A.H."/>
            <person name="Lazzaro B.P."/>
            <person name="Akorli J."/>
            <person name="Haddrill P.R."/>
            <person name="Obbard D.J."/>
        </authorList>
    </citation>
    <scope>NUCLEOTIDE SEQUENCE</scope>
</reference>
<organism evidence="2">
    <name type="scientific">Kallithea virus</name>
    <dbReference type="NCBI Taxonomy" id="1654582"/>
    <lineage>
        <taxon>Viruses</taxon>
        <taxon>Viruses incertae sedis</taxon>
        <taxon>Naldaviricetes</taxon>
        <taxon>Lefavirales</taxon>
        <taxon>Nudiviridae</taxon>
        <taxon>Alphanudivirus</taxon>
        <taxon>Alphanudivirus dromelanogasteris</taxon>
    </lineage>
</organism>
<evidence type="ECO:0000256" key="1">
    <source>
        <dbReference type="SAM" id="MobiDB-lite"/>
    </source>
</evidence>
<protein>
    <submittedName>
        <fullName evidence="2">Putative gp78-like protein</fullName>
    </submittedName>
</protein>
<accession>A0A0F7KLN2</accession>
<sequence length="741" mass="85460">MDYQTTESAISDIVIVAPTINKVNDGSYVDNCIRNNMDVVTESFAKHLNVIHNDDIKTYVGKHHDNNNIININTDSDTADSDIIRTSPKFSQFDNDIEDDINVTIGPVKIPNLIDLRFKNLQKCQQTTMSMEVSTTTDLVGEPKSQTFNTCTQSNGIDTDDEVIKLDNVVNDVEFYTKSVNEDISVQEELNALVLNSIILPTLKCVTVKYNNQLILIPTTTAISSRLASLFWIYPKKYIKRDLPFLSEFNRSIANPTYIPDVTIIKDDCGNEIYKSIKYCVFSVKYKKNFVTLNNGRNSKSNVNMSSLNPKAHTNMLSVNCDANILRPEGFKRSNAGIYHYSDFAAVIIENGQVVDYAIHGVVSNISEMIRIHQPQRIYYNARRGDALDVFMNYQYNPFYEACYNKLHPIPINRTNDFFNPMAFCERQDIFCALCNCLRDIRGLLFKLPEQVTIIDKYQHQQQQQDLTYMDPTLPLTMTTDYYKQYQHYNTEYYYQQYQNQTTPQYTQQSFYPQSEYNFDYLQYYQNQSNVISMPSVVVVPQHQEANDTSDQNVNMMIAASNVNPFRVMDNKQKLENSRNTHKFDYNKRPTFRCDSGSSSSSSSNGGSSSSSSNIGRNNNNNINNKNINSSYISSNNGSHNNKSNNDINDSRHRRNNNNREYISNNKSTDRYSTHPTLNHKIDRSYRKTKLFKNTGKNHLFQPNYNSRCSRLRYALKKPGTYNGLRVNSKYSKEPGYRRQR</sequence>
<feature type="compositionally biased region" description="Low complexity" evidence="1">
    <location>
        <begin position="596"/>
        <end position="648"/>
    </location>
</feature>
<proteinExistence type="predicted"/>
<feature type="region of interest" description="Disordered" evidence="1">
    <location>
        <begin position="576"/>
        <end position="679"/>
    </location>
</feature>
<evidence type="ECO:0000313" key="2">
    <source>
        <dbReference type="EMBL" id="AKH40351.1"/>
    </source>
</evidence>
<dbReference type="EMBL" id="KP714102">
    <property type="protein sequence ID" value="AKH40351.1"/>
    <property type="molecule type" value="Genomic_DNA"/>
</dbReference>
<feature type="compositionally biased region" description="Basic and acidic residues" evidence="1">
    <location>
        <begin position="576"/>
        <end position="588"/>
    </location>
</feature>
<name>A0A0F7KLN2_9VIRU</name>